<dbReference type="OrthoDB" id="166375at2759"/>
<feature type="compositionally biased region" description="Polar residues" evidence="1">
    <location>
        <begin position="115"/>
        <end position="132"/>
    </location>
</feature>
<comment type="caution">
    <text evidence="2">The sequence shown here is derived from an EMBL/GenBank/DDBJ whole genome shotgun (WGS) entry which is preliminary data.</text>
</comment>
<dbReference type="PANTHER" id="PTHR38940">
    <property type="entry name" value="PLUS3 DOMAIN-CONTAINING PROTEIN"/>
    <property type="match status" value="1"/>
</dbReference>
<name>A0A396HJG6_MEDTR</name>
<organism evidence="2">
    <name type="scientific">Medicago truncatula</name>
    <name type="common">Barrel medic</name>
    <name type="synonym">Medicago tribuloides</name>
    <dbReference type="NCBI Taxonomy" id="3880"/>
    <lineage>
        <taxon>Eukaryota</taxon>
        <taxon>Viridiplantae</taxon>
        <taxon>Streptophyta</taxon>
        <taxon>Embryophyta</taxon>
        <taxon>Tracheophyta</taxon>
        <taxon>Spermatophyta</taxon>
        <taxon>Magnoliopsida</taxon>
        <taxon>eudicotyledons</taxon>
        <taxon>Gunneridae</taxon>
        <taxon>Pentapetalae</taxon>
        <taxon>rosids</taxon>
        <taxon>fabids</taxon>
        <taxon>Fabales</taxon>
        <taxon>Fabaceae</taxon>
        <taxon>Papilionoideae</taxon>
        <taxon>50 kb inversion clade</taxon>
        <taxon>NPAAA clade</taxon>
        <taxon>Hologalegina</taxon>
        <taxon>IRL clade</taxon>
        <taxon>Trifolieae</taxon>
        <taxon>Medicago</taxon>
    </lineage>
</organism>
<reference evidence="2" key="1">
    <citation type="journal article" date="2018" name="Nat. Plants">
        <title>Whole-genome landscape of Medicago truncatula symbiotic genes.</title>
        <authorList>
            <person name="Pecrix Y."/>
            <person name="Gamas P."/>
            <person name="Carrere S."/>
        </authorList>
    </citation>
    <scope>NUCLEOTIDE SEQUENCE</scope>
    <source>
        <tissue evidence="2">Leaves</tissue>
    </source>
</reference>
<accession>A0A396HJG6</accession>
<feature type="region of interest" description="Disordered" evidence="1">
    <location>
        <begin position="113"/>
        <end position="132"/>
    </location>
</feature>
<gene>
    <name evidence="2" type="ORF">MtrunA17_Chr6g0468301</name>
</gene>
<dbReference type="EMBL" id="PSQE01000006">
    <property type="protein sequence ID" value="RHN51415.1"/>
    <property type="molecule type" value="Genomic_DNA"/>
</dbReference>
<evidence type="ECO:0000313" key="2">
    <source>
        <dbReference type="EMBL" id="RHN51415.1"/>
    </source>
</evidence>
<dbReference type="AlphaFoldDB" id="A0A396HJG6"/>
<dbReference type="Gramene" id="rna35846">
    <property type="protein sequence ID" value="RHN51415.1"/>
    <property type="gene ID" value="gene35846"/>
</dbReference>
<sequence>MSGEENKIVKPKTDSELFLNNANQCDWKNLKNDSCAGAYAASRADMTLATTDPLSELVWSSDKGLSLKCADSSFADKNSSPFLDVGPSCYNQYQVDQRPTDDLLLQLDEPKPIMEQNSPSRRPSNEGVNYGTSTAVEPITEYKGFGAAGTNLTSSSRNPI</sequence>
<proteinExistence type="predicted"/>
<dbReference type="PANTHER" id="PTHR38940:SF4">
    <property type="entry name" value="OS01G0775100 PROTEIN"/>
    <property type="match status" value="1"/>
</dbReference>
<dbReference type="Proteomes" id="UP000265566">
    <property type="component" value="Chromosome 6"/>
</dbReference>
<evidence type="ECO:0000256" key="1">
    <source>
        <dbReference type="SAM" id="MobiDB-lite"/>
    </source>
</evidence>
<protein>
    <submittedName>
        <fullName evidence="2">Putative RNA polymerase-associated protein Rtf1</fullName>
    </submittedName>
</protein>